<dbReference type="InterPro" id="IPR013762">
    <property type="entry name" value="Integrase-like_cat_sf"/>
</dbReference>
<evidence type="ECO:0000256" key="1">
    <source>
        <dbReference type="ARBA" id="ARBA00022908"/>
    </source>
</evidence>
<dbReference type="InterPro" id="IPR050090">
    <property type="entry name" value="Tyrosine_recombinase_XerCD"/>
</dbReference>
<keyword evidence="8" id="KW-1185">Reference proteome</keyword>
<dbReference type="EMBL" id="CP063845">
    <property type="protein sequence ID" value="UFP95436.1"/>
    <property type="molecule type" value="Genomic_DNA"/>
</dbReference>
<feature type="domain" description="Core-binding (CB)" evidence="6">
    <location>
        <begin position="1"/>
        <end position="81"/>
    </location>
</feature>
<dbReference type="RefSeq" id="WP_230842663.1">
    <property type="nucleotide sequence ID" value="NZ_CP063845.1"/>
</dbReference>
<protein>
    <submittedName>
        <fullName evidence="7">Site-specific integrase</fullName>
    </submittedName>
</protein>
<evidence type="ECO:0000256" key="4">
    <source>
        <dbReference type="PROSITE-ProRule" id="PRU01248"/>
    </source>
</evidence>
<dbReference type="SUPFAM" id="SSF56349">
    <property type="entry name" value="DNA breaking-rejoining enzymes"/>
    <property type="match status" value="1"/>
</dbReference>
<dbReference type="InterPro" id="IPR010998">
    <property type="entry name" value="Integrase_recombinase_N"/>
</dbReference>
<dbReference type="InterPro" id="IPR004107">
    <property type="entry name" value="Integrase_SAM-like_N"/>
</dbReference>
<dbReference type="Pfam" id="PF02899">
    <property type="entry name" value="Phage_int_SAM_1"/>
    <property type="match status" value="1"/>
</dbReference>
<evidence type="ECO:0000256" key="3">
    <source>
        <dbReference type="ARBA" id="ARBA00023172"/>
    </source>
</evidence>
<keyword evidence="2 4" id="KW-0238">DNA-binding</keyword>
<dbReference type="InterPro" id="IPR002104">
    <property type="entry name" value="Integrase_catalytic"/>
</dbReference>
<gene>
    <name evidence="7" type="ORF">ISF26_04080</name>
</gene>
<dbReference type="PANTHER" id="PTHR30349:SF81">
    <property type="entry name" value="TYROSINE RECOMBINASE XERC"/>
    <property type="match status" value="1"/>
</dbReference>
<dbReference type="PROSITE" id="PS51900">
    <property type="entry name" value="CB"/>
    <property type="match status" value="1"/>
</dbReference>
<proteinExistence type="predicted"/>
<organism evidence="7 8">
    <name type="scientific">Gloeobacter morelensis MG652769</name>
    <dbReference type="NCBI Taxonomy" id="2781736"/>
    <lineage>
        <taxon>Bacteria</taxon>
        <taxon>Bacillati</taxon>
        <taxon>Cyanobacteriota</taxon>
        <taxon>Cyanophyceae</taxon>
        <taxon>Gloeobacterales</taxon>
        <taxon>Gloeobacteraceae</taxon>
        <taxon>Gloeobacter</taxon>
        <taxon>Gloeobacter morelensis</taxon>
    </lineage>
</organism>
<evidence type="ECO:0000313" key="7">
    <source>
        <dbReference type="EMBL" id="UFP95436.1"/>
    </source>
</evidence>
<accession>A0ABY3PP68</accession>
<reference evidence="7 8" key="1">
    <citation type="journal article" date="2021" name="Genome Biol. Evol.">
        <title>Complete Genome Sequencing of a Novel Gloeobacter Species from a Waterfall Cave in Mexico.</title>
        <authorList>
            <person name="Saw J.H."/>
            <person name="Cardona T."/>
            <person name="Montejano G."/>
        </authorList>
    </citation>
    <scope>NUCLEOTIDE SEQUENCE [LARGE SCALE GENOMIC DNA]</scope>
    <source>
        <strain evidence="7">MG652769</strain>
    </source>
</reference>
<dbReference type="InterPro" id="IPR044068">
    <property type="entry name" value="CB"/>
</dbReference>
<keyword evidence="3" id="KW-0233">DNA recombination</keyword>
<evidence type="ECO:0000259" key="5">
    <source>
        <dbReference type="PROSITE" id="PS51898"/>
    </source>
</evidence>
<evidence type="ECO:0000256" key="2">
    <source>
        <dbReference type="ARBA" id="ARBA00023125"/>
    </source>
</evidence>
<sequence>MSCLDHFWDYLERERRLQPATCRAYRCDLKQWFGYLQTANPLEARPEQLRSYLVQLGERGLGPGTLRRKRSSLRVFYGFLHRQGVIAADPAAALPTETSRVPGPPPLRPQQLEVLLGALGDDAFGVCHRALILALYAGGLRSGEVSAANLENLDWERALWRLPQRDVLLDPRLYAALLDYLRCGRPGLATSIAERALFISRRGHRLSVRALQAHLARCGVTAQQLRNSYAAHLLEGGADPVDVQALLGLRSTQAAAGRQGNAAQGLRRVYDLAHPRSGLHKK</sequence>
<evidence type="ECO:0000259" key="6">
    <source>
        <dbReference type="PROSITE" id="PS51900"/>
    </source>
</evidence>
<dbReference type="PANTHER" id="PTHR30349">
    <property type="entry name" value="PHAGE INTEGRASE-RELATED"/>
    <property type="match status" value="1"/>
</dbReference>
<name>A0ABY3PP68_9CYAN</name>
<feature type="domain" description="Tyr recombinase" evidence="5">
    <location>
        <begin position="102"/>
        <end position="282"/>
    </location>
</feature>
<dbReference type="Gene3D" id="1.10.150.130">
    <property type="match status" value="1"/>
</dbReference>
<dbReference type="InterPro" id="IPR011010">
    <property type="entry name" value="DNA_brk_join_enz"/>
</dbReference>
<dbReference type="Pfam" id="PF00589">
    <property type="entry name" value="Phage_integrase"/>
    <property type="match status" value="1"/>
</dbReference>
<dbReference type="Gene3D" id="1.10.443.10">
    <property type="entry name" value="Intergrase catalytic core"/>
    <property type="match status" value="1"/>
</dbReference>
<keyword evidence="1" id="KW-0229">DNA integration</keyword>
<dbReference type="Proteomes" id="UP001054846">
    <property type="component" value="Chromosome"/>
</dbReference>
<evidence type="ECO:0000313" key="8">
    <source>
        <dbReference type="Proteomes" id="UP001054846"/>
    </source>
</evidence>
<dbReference type="PROSITE" id="PS51898">
    <property type="entry name" value="TYR_RECOMBINASE"/>
    <property type="match status" value="1"/>
</dbReference>